<proteinExistence type="predicted"/>
<evidence type="ECO:0000313" key="1">
    <source>
        <dbReference type="EMBL" id="OLF04709.1"/>
    </source>
</evidence>
<dbReference type="EMBL" id="MSIF01000039">
    <property type="protein sequence ID" value="OLF04709.1"/>
    <property type="molecule type" value="Genomic_DNA"/>
</dbReference>
<dbReference type="Proteomes" id="UP000185696">
    <property type="component" value="Unassembled WGS sequence"/>
</dbReference>
<evidence type="ECO:0000313" key="2">
    <source>
        <dbReference type="Proteomes" id="UP000185696"/>
    </source>
</evidence>
<gene>
    <name evidence="1" type="ORF">BLA60_39500</name>
</gene>
<protein>
    <submittedName>
        <fullName evidence="1">Uncharacterized protein</fullName>
    </submittedName>
</protein>
<organism evidence="1 2">
    <name type="scientific">Actinophytocola xinjiangensis</name>
    <dbReference type="NCBI Taxonomy" id="485602"/>
    <lineage>
        <taxon>Bacteria</taxon>
        <taxon>Bacillati</taxon>
        <taxon>Actinomycetota</taxon>
        <taxon>Actinomycetes</taxon>
        <taxon>Pseudonocardiales</taxon>
        <taxon>Pseudonocardiaceae</taxon>
    </lineage>
</organism>
<accession>A0A7Z0WDB1</accession>
<name>A0A7Z0WDB1_9PSEU</name>
<sequence length="249" mass="28112">MLSCSALLFPDDTLNVTRLRPADHPDMSDWLTHFTGRARPASNNVDARIREMKPDQRLDAILAEGEFRPAVTYSGGLPAVCFTESSVAGVEYLIRDCGFPPWGIVFDRQWVFEQGGAPVWYYRSEVREELFQLSDRVRTWGVRLDGSDEMKSDWLHEREWRIPVETGTLKIDPDAVVATIIGAPDWKPSPIDVVTVGSGHYVDMLSGEPSTDLSNPYVQEWLGEAPVYPACWEGKEHWTWVDGELCVVP</sequence>
<keyword evidence="2" id="KW-1185">Reference proteome</keyword>
<comment type="caution">
    <text evidence="1">The sequence shown here is derived from an EMBL/GenBank/DDBJ whole genome shotgun (WGS) entry which is preliminary data.</text>
</comment>
<dbReference type="AlphaFoldDB" id="A0A7Z0WDB1"/>
<reference evidence="1 2" key="1">
    <citation type="submission" date="2016-12" db="EMBL/GenBank/DDBJ databases">
        <title>The draft genome sequence of Actinophytocola xinjiangensis.</title>
        <authorList>
            <person name="Wang W."/>
            <person name="Yuan L."/>
        </authorList>
    </citation>
    <scope>NUCLEOTIDE SEQUENCE [LARGE SCALE GENOMIC DNA]</scope>
    <source>
        <strain evidence="1 2">CGMCC 4.4663</strain>
    </source>
</reference>